<dbReference type="Proteomes" id="UP001168877">
    <property type="component" value="Unassembled WGS sequence"/>
</dbReference>
<dbReference type="PANTHER" id="PTHR10746:SF17">
    <property type="entry name" value="LARGE RIBOSOMAL SUBUNIT PROTEIN UL4C"/>
    <property type="match status" value="1"/>
</dbReference>
<evidence type="ECO:0000256" key="7">
    <source>
        <dbReference type="ARBA" id="ARBA00035387"/>
    </source>
</evidence>
<evidence type="ECO:0000256" key="5">
    <source>
        <dbReference type="ARBA" id="ARBA00023274"/>
    </source>
</evidence>
<comment type="caution">
    <text evidence="9">The sequence shown here is derived from an EMBL/GenBank/DDBJ whole genome shotgun (WGS) entry which is preliminary data.</text>
</comment>
<name>A0AA39SV01_ACESA</name>
<keyword evidence="5" id="KW-0687">Ribonucleoprotein</keyword>
<dbReference type="GO" id="GO:0006412">
    <property type="term" value="P:translation"/>
    <property type="evidence" value="ECO:0007669"/>
    <property type="project" value="InterPro"/>
</dbReference>
<evidence type="ECO:0000256" key="2">
    <source>
        <dbReference type="ARBA" id="ARBA00022730"/>
    </source>
</evidence>
<keyword evidence="3" id="KW-0694">RNA-binding</keyword>
<dbReference type="GO" id="GO:0003735">
    <property type="term" value="F:structural constituent of ribosome"/>
    <property type="evidence" value="ECO:0007669"/>
    <property type="project" value="InterPro"/>
</dbReference>
<accession>A0AA39SV01</accession>
<reference evidence="9" key="1">
    <citation type="journal article" date="2022" name="Plant J.">
        <title>Strategies of tolerance reflected in two North American maple genomes.</title>
        <authorList>
            <person name="McEvoy S.L."/>
            <person name="Sezen U.U."/>
            <person name="Trouern-Trend A."/>
            <person name="McMahon S.M."/>
            <person name="Schaberg P.G."/>
            <person name="Yang J."/>
            <person name="Wegrzyn J.L."/>
            <person name="Swenson N.G."/>
        </authorList>
    </citation>
    <scope>NUCLEOTIDE SEQUENCE</scope>
    <source>
        <strain evidence="9">NS2018</strain>
    </source>
</reference>
<keyword evidence="10" id="KW-1185">Reference proteome</keyword>
<dbReference type="SUPFAM" id="SSF52166">
    <property type="entry name" value="Ribosomal protein L4"/>
    <property type="match status" value="1"/>
</dbReference>
<evidence type="ECO:0000256" key="6">
    <source>
        <dbReference type="ARBA" id="ARBA00035208"/>
    </source>
</evidence>
<dbReference type="EMBL" id="JAUESC010000003">
    <property type="protein sequence ID" value="KAK0599781.1"/>
    <property type="molecule type" value="Genomic_DNA"/>
</dbReference>
<comment type="similarity">
    <text evidence="1">Belongs to the universal ribosomal protein uL4 family.</text>
</comment>
<evidence type="ECO:0000256" key="3">
    <source>
        <dbReference type="ARBA" id="ARBA00022884"/>
    </source>
</evidence>
<dbReference type="Pfam" id="PF13966">
    <property type="entry name" value="zf-RVT"/>
    <property type="match status" value="1"/>
</dbReference>
<feature type="domain" description="Reverse transcriptase zinc-binding" evidence="8">
    <location>
        <begin position="48"/>
        <end position="133"/>
    </location>
</feature>
<dbReference type="PANTHER" id="PTHR10746">
    <property type="entry name" value="50S RIBOSOMAL PROTEIN L4"/>
    <property type="match status" value="1"/>
</dbReference>
<sequence length="270" mass="31010">MSNGRWNVQHLASMLPENIVEKVCSIQAGRRHSGCDRVIWGWSKCGNFSVKTAFLGLIEADSLPLWKWSFQWKTRMPPRIRYFLWILLQGKILTNHHRAARGLTSDPSCPRCAAGIEDLSHLVRSCSHTTEIWKKTLCSCTQSASFQGSLDDWFFENLRNNNVVSVVEEFDEKFEKPKTKEFIEAMRRWGLDPKQKATFLMMDVSENVEKSSRNIGTLKMLTPRTLNLFDILDAETLVLTPSSVDFLNGRYGVELEGEEDEEEEVEEEEG</sequence>
<dbReference type="InterPro" id="IPR013005">
    <property type="entry name" value="Ribosomal_uL4-like"/>
</dbReference>
<organism evidence="9 10">
    <name type="scientific">Acer saccharum</name>
    <name type="common">Sugar maple</name>
    <dbReference type="NCBI Taxonomy" id="4024"/>
    <lineage>
        <taxon>Eukaryota</taxon>
        <taxon>Viridiplantae</taxon>
        <taxon>Streptophyta</taxon>
        <taxon>Embryophyta</taxon>
        <taxon>Tracheophyta</taxon>
        <taxon>Spermatophyta</taxon>
        <taxon>Magnoliopsida</taxon>
        <taxon>eudicotyledons</taxon>
        <taxon>Gunneridae</taxon>
        <taxon>Pentapetalae</taxon>
        <taxon>rosids</taxon>
        <taxon>malvids</taxon>
        <taxon>Sapindales</taxon>
        <taxon>Sapindaceae</taxon>
        <taxon>Hippocastanoideae</taxon>
        <taxon>Acereae</taxon>
        <taxon>Acer</taxon>
    </lineage>
</organism>
<evidence type="ECO:0000259" key="8">
    <source>
        <dbReference type="Pfam" id="PF13966"/>
    </source>
</evidence>
<dbReference type="InterPro" id="IPR026960">
    <property type="entry name" value="RVT-Znf"/>
</dbReference>
<dbReference type="GO" id="GO:0005840">
    <property type="term" value="C:ribosome"/>
    <property type="evidence" value="ECO:0007669"/>
    <property type="project" value="UniProtKB-KW"/>
</dbReference>
<protein>
    <recommendedName>
        <fullName evidence="6">Large ribosomal subunit protein uL4c</fullName>
    </recommendedName>
    <alternativeName>
        <fullName evidence="7">50S ribosomal protein L4, chloroplastic</fullName>
    </alternativeName>
</protein>
<evidence type="ECO:0000256" key="1">
    <source>
        <dbReference type="ARBA" id="ARBA00010528"/>
    </source>
</evidence>
<dbReference type="Pfam" id="PF00573">
    <property type="entry name" value="Ribosomal_L4"/>
    <property type="match status" value="1"/>
</dbReference>
<dbReference type="InterPro" id="IPR023574">
    <property type="entry name" value="Ribosomal_uL4_dom_sf"/>
</dbReference>
<keyword evidence="4" id="KW-0689">Ribosomal protein</keyword>
<dbReference type="GO" id="GO:1990904">
    <property type="term" value="C:ribonucleoprotein complex"/>
    <property type="evidence" value="ECO:0007669"/>
    <property type="project" value="UniProtKB-KW"/>
</dbReference>
<dbReference type="InterPro" id="IPR002136">
    <property type="entry name" value="Ribosomal_uL4"/>
</dbReference>
<dbReference type="GO" id="GO:0019843">
    <property type="term" value="F:rRNA binding"/>
    <property type="evidence" value="ECO:0007669"/>
    <property type="project" value="UniProtKB-KW"/>
</dbReference>
<dbReference type="AlphaFoldDB" id="A0AA39SV01"/>
<proteinExistence type="inferred from homology"/>
<reference evidence="9" key="2">
    <citation type="submission" date="2023-06" db="EMBL/GenBank/DDBJ databases">
        <authorList>
            <person name="Swenson N.G."/>
            <person name="Wegrzyn J.L."/>
            <person name="Mcevoy S.L."/>
        </authorList>
    </citation>
    <scope>NUCLEOTIDE SEQUENCE</scope>
    <source>
        <strain evidence="9">NS2018</strain>
        <tissue evidence="9">Leaf</tissue>
    </source>
</reference>
<evidence type="ECO:0000313" key="10">
    <source>
        <dbReference type="Proteomes" id="UP001168877"/>
    </source>
</evidence>
<dbReference type="Gene3D" id="3.40.1370.10">
    <property type="match status" value="1"/>
</dbReference>
<keyword evidence="2" id="KW-0699">rRNA-binding</keyword>
<evidence type="ECO:0000313" key="9">
    <source>
        <dbReference type="EMBL" id="KAK0599781.1"/>
    </source>
</evidence>
<gene>
    <name evidence="9" type="ORF">LWI29_008576</name>
</gene>
<evidence type="ECO:0000256" key="4">
    <source>
        <dbReference type="ARBA" id="ARBA00022980"/>
    </source>
</evidence>